<dbReference type="NCBIfam" id="TIGR03986">
    <property type="entry name" value="TIGR03986 family CRISPR-associated RAMP protein"/>
    <property type="match status" value="1"/>
</dbReference>
<dbReference type="OrthoDB" id="5362408at2"/>
<evidence type="ECO:0000313" key="2">
    <source>
        <dbReference type="EMBL" id="SEH08759.1"/>
    </source>
</evidence>
<keyword evidence="3" id="KW-1185">Reference proteome</keyword>
<reference evidence="2 3" key="1">
    <citation type="submission" date="2016-10" db="EMBL/GenBank/DDBJ databases">
        <authorList>
            <person name="de Groot N.N."/>
        </authorList>
    </citation>
    <scope>NUCLEOTIDE SEQUENCE [LARGE SCALE GENOMIC DNA]</scope>
    <source>
        <strain evidence="2">MBHS1</strain>
    </source>
</reference>
<dbReference type="RefSeq" id="WP_103922273.1">
    <property type="nucleotide sequence ID" value="NZ_FMSV02000556.1"/>
</dbReference>
<protein>
    <submittedName>
        <fullName evidence="2">RAMP superfamily protein</fullName>
    </submittedName>
</protein>
<dbReference type="InterPro" id="IPR023825">
    <property type="entry name" value="CRISPR-assoc_RAMP_BGP1436"/>
</dbReference>
<evidence type="ECO:0000313" key="3">
    <source>
        <dbReference type="Proteomes" id="UP000236724"/>
    </source>
</evidence>
<name>A0A1H6FHC1_9GAMM</name>
<dbReference type="EMBL" id="FMSV02000556">
    <property type="protein sequence ID" value="SEH08759.1"/>
    <property type="molecule type" value="Genomic_DNA"/>
</dbReference>
<proteinExistence type="predicted"/>
<dbReference type="Proteomes" id="UP000236724">
    <property type="component" value="Unassembled WGS sequence"/>
</dbReference>
<evidence type="ECO:0000256" key="1">
    <source>
        <dbReference type="SAM" id="MobiDB-lite"/>
    </source>
</evidence>
<feature type="compositionally biased region" description="Polar residues" evidence="1">
    <location>
        <begin position="537"/>
        <end position="546"/>
    </location>
</feature>
<accession>A0A1H6FHC1</accession>
<dbReference type="AlphaFoldDB" id="A0A1H6FHC1"/>
<sequence length="739" mass="82661">MSQFYHPYNFIPVTGKVNNRETPKTAYQDIQDGSSHIRHDLWQEDMQSGRVLCRLHLDTPTVVGGAHEPSQNGQPAVVKPYCRHDNIAIPANSLRGVVGSIAESLSQSALRVLEDKQYSVRKAVGDGLSAIGLLKKIDGKWELLPLTIPTLKTRSRQDYKLPALWSDIFMNGGMDLKLCLPAYVNGYKQIRHGVEAHHKKQGFLHSVNPDCFRGTGSPEFYYARLESIPASSVGDAISSAPGLKEKPGGQWMFLLGQKIQRKANGEEDILNAADWKTLEATNPAQAAQYSKGVLRIFGIDGREQDLPRDKKHELFIPVHGGERIAVSETAIEQFEQLVKESTANSDGGLPYAPKGYGTCQLQSGQLVYFDIQCDSASDNIVVSEISYSAIWRKQVDGGSHDFFKAINSDLLPWGSPKRRHATQPEQDKLTPAECLFGVVEEEKHPKLNSTRNLASRLRFSDALATQQVRQIGHPLTLKILSSPKLPCPSLYFHDKNDNAQRRSHVAKADLKHQQHRPNGRKVYLHHQPEHLSRKPWKTTNNDNAEQKMSCQPIEPGQDFYFHIDFDNLSEAELSLLLHGLRPDKAFRHRLGLGKSLGLGSVEIAVEGVFLINRSQRYSTQGLDEPRYYEVYAAATINAHQPWSALYPQEADACKQNSNPTALTVLYQNQELIDRTTLALLKTAGNPEQLQAGIAVQAPICEGQRPEQEGFKWFVENEKQRPPQVLQPISTNKLPTLNKI</sequence>
<organism evidence="2 3">
    <name type="scientific">Candidatus Venteria ishoeyi</name>
    <dbReference type="NCBI Taxonomy" id="1899563"/>
    <lineage>
        <taxon>Bacteria</taxon>
        <taxon>Pseudomonadati</taxon>
        <taxon>Pseudomonadota</taxon>
        <taxon>Gammaproteobacteria</taxon>
        <taxon>Thiotrichales</taxon>
        <taxon>Thiotrichaceae</taxon>
        <taxon>Venteria</taxon>
    </lineage>
</organism>
<feature type="region of interest" description="Disordered" evidence="1">
    <location>
        <begin position="524"/>
        <end position="546"/>
    </location>
</feature>
<gene>
    <name evidence="2" type="ORF">MBHS_04652</name>
</gene>